<evidence type="ECO:0000313" key="1">
    <source>
        <dbReference type="EMBL" id="KAL1252248.1"/>
    </source>
</evidence>
<proteinExistence type="predicted"/>
<dbReference type="Proteomes" id="UP001558613">
    <property type="component" value="Unassembled WGS sequence"/>
</dbReference>
<keyword evidence="2" id="KW-1185">Reference proteome</keyword>
<accession>A0ABR3LHD8</accession>
<comment type="caution">
    <text evidence="1">The sequence shown here is derived from an EMBL/GenBank/DDBJ whole genome shotgun (WGS) entry which is preliminary data.</text>
</comment>
<organism evidence="1 2">
    <name type="scientific">Cirrhinus molitorella</name>
    <name type="common">mud carp</name>
    <dbReference type="NCBI Taxonomy" id="172907"/>
    <lineage>
        <taxon>Eukaryota</taxon>
        <taxon>Metazoa</taxon>
        <taxon>Chordata</taxon>
        <taxon>Craniata</taxon>
        <taxon>Vertebrata</taxon>
        <taxon>Euteleostomi</taxon>
        <taxon>Actinopterygii</taxon>
        <taxon>Neopterygii</taxon>
        <taxon>Teleostei</taxon>
        <taxon>Ostariophysi</taxon>
        <taxon>Cypriniformes</taxon>
        <taxon>Cyprinidae</taxon>
        <taxon>Labeoninae</taxon>
        <taxon>Labeonini</taxon>
        <taxon>Cirrhinus</taxon>
    </lineage>
</organism>
<name>A0ABR3LHD8_9TELE</name>
<protein>
    <submittedName>
        <fullName evidence="1">Uncharacterized protein</fullName>
    </submittedName>
</protein>
<reference evidence="1 2" key="1">
    <citation type="submission" date="2023-09" db="EMBL/GenBank/DDBJ databases">
        <authorList>
            <person name="Wang M."/>
        </authorList>
    </citation>
    <scope>NUCLEOTIDE SEQUENCE [LARGE SCALE GENOMIC DNA]</scope>
    <source>
        <strain evidence="1">GT-2023</strain>
        <tissue evidence="1">Liver</tissue>
    </source>
</reference>
<gene>
    <name evidence="1" type="ORF">QQF64_020044</name>
</gene>
<dbReference type="EMBL" id="JAYMGO010000022">
    <property type="protein sequence ID" value="KAL1252248.1"/>
    <property type="molecule type" value="Genomic_DNA"/>
</dbReference>
<sequence length="190" mass="21605">MIVLAQFGVQDSLSQWTHDRSSLIRSGYWPASVNADTLFSVDVFSTYENMKTVAPGLSRQGILRLLEQRTQQFGRKGKIHGDVFQRSFMEYTFWQFLCEKMADVEHFTAALCYIHQNLACGQLCSILSPQQESYSVFHFLKGRLALIECAIGVCCGRWRKSCFSSSSSSNHNCKIGMLWFNLQYDTGLPA</sequence>
<evidence type="ECO:0000313" key="2">
    <source>
        <dbReference type="Proteomes" id="UP001558613"/>
    </source>
</evidence>